<dbReference type="GO" id="GO:0008270">
    <property type="term" value="F:zinc ion binding"/>
    <property type="evidence" value="ECO:0007669"/>
    <property type="project" value="UniProtKB-KW"/>
</dbReference>
<reference evidence="10" key="1">
    <citation type="submission" date="2020-11" db="EMBL/GenBank/DDBJ databases">
        <authorList>
            <person name="Tran Van P."/>
        </authorList>
    </citation>
    <scope>NUCLEOTIDE SEQUENCE</scope>
</reference>
<dbReference type="AlphaFoldDB" id="A0A7R9Q375"/>
<evidence type="ECO:0000256" key="1">
    <source>
        <dbReference type="ARBA" id="ARBA00004123"/>
    </source>
</evidence>
<feature type="region of interest" description="Disordered" evidence="8">
    <location>
        <begin position="223"/>
        <end position="261"/>
    </location>
</feature>
<feature type="region of interest" description="Disordered" evidence="8">
    <location>
        <begin position="309"/>
        <end position="343"/>
    </location>
</feature>
<feature type="domain" description="C2H2-type" evidence="9">
    <location>
        <begin position="279"/>
        <end position="306"/>
    </location>
</feature>
<evidence type="ECO:0000256" key="2">
    <source>
        <dbReference type="ARBA" id="ARBA00022723"/>
    </source>
</evidence>
<keyword evidence="2" id="KW-0479">Metal-binding</keyword>
<dbReference type="GO" id="GO:0005634">
    <property type="term" value="C:nucleus"/>
    <property type="evidence" value="ECO:0007669"/>
    <property type="project" value="UniProtKB-SubCell"/>
</dbReference>
<dbReference type="Pfam" id="PF00096">
    <property type="entry name" value="zf-C2H2"/>
    <property type="match status" value="1"/>
</dbReference>
<evidence type="ECO:0000256" key="4">
    <source>
        <dbReference type="ARBA" id="ARBA00022771"/>
    </source>
</evidence>
<feature type="compositionally biased region" description="Basic and acidic residues" evidence="8">
    <location>
        <begin position="521"/>
        <end position="530"/>
    </location>
</feature>
<accession>A0A7R9Q375</accession>
<evidence type="ECO:0000256" key="7">
    <source>
        <dbReference type="PROSITE-ProRule" id="PRU00042"/>
    </source>
</evidence>
<evidence type="ECO:0000259" key="9">
    <source>
        <dbReference type="PROSITE" id="PS50157"/>
    </source>
</evidence>
<comment type="subcellular location">
    <subcellularLocation>
        <location evidence="1">Nucleus</location>
    </subcellularLocation>
</comment>
<dbReference type="InterPro" id="IPR036236">
    <property type="entry name" value="Znf_C2H2_sf"/>
</dbReference>
<feature type="domain" description="C2H2-type" evidence="9">
    <location>
        <begin position="564"/>
        <end position="591"/>
    </location>
</feature>
<dbReference type="PANTHER" id="PTHR24394">
    <property type="entry name" value="ZINC FINGER PROTEIN"/>
    <property type="match status" value="1"/>
</dbReference>
<dbReference type="PANTHER" id="PTHR24394:SF29">
    <property type="entry name" value="MYONEURIN"/>
    <property type="match status" value="1"/>
</dbReference>
<sequence>MKSAVDSASHLLRVSHHDRQAFTVLSEPYCCCSAGIGNGFLLSPIDPTMASNYEGFPAVAFFESEFEIVFTRIAKRWYSEEWNSNSVIAMRILQRTALESETPQLDLSLSKHMTSGRTKTRKNNTPAHYEPVVHSSVDSLSLDPTTHALMPSRSSISSLLSLSHLRLWENPMTASAISAAAAMSHMSHLMDINHTTNSSAFGSVITHGLKPNRIHGLLMSSKKRKSKHFSQNCEQPLDVSVTKGRKKRVDDCHSPKHEDKNKISYQTKEAINSINTNAFPCSSCHKTFATEVDLKAHLMRHLTQHPFNCEDETSIDGEHSDEAIDDDNEDENQTKSESVDMGAPPLNIGARSIQIKSEKLLITMLEGIHPVTEQSYVLYKCCLCGFAFPSLEPVVLHLQASHLNANKEFTCDKCGANFKWRSELTLHEQLHKAMDHNDKSGGHLSIPSFIHPSLVLMGADFGHNLSPNHSFENNNNNNNNLFINNNNNCLSEGMSVCDDKHNQNHYRSHKKSILQNKSIKSKPESQHSSDMKVKVIKDMQNVVQLSHKFPQGIGDIEETSPGQFKCRFCDKTFDRIFSVHRHERVHTGFKPCICKTCGRGFSEKRNLRHHIIRFHSDGSGRELLKRNRKDKNN</sequence>
<evidence type="ECO:0000313" key="11">
    <source>
        <dbReference type="Proteomes" id="UP000759131"/>
    </source>
</evidence>
<dbReference type="EMBL" id="CAJPIZ010007254">
    <property type="protein sequence ID" value="CAG2110164.1"/>
    <property type="molecule type" value="Genomic_DNA"/>
</dbReference>
<evidence type="ECO:0000256" key="3">
    <source>
        <dbReference type="ARBA" id="ARBA00022737"/>
    </source>
</evidence>
<keyword evidence="3" id="KW-0677">Repeat</keyword>
<organism evidence="10">
    <name type="scientific">Medioppia subpectinata</name>
    <dbReference type="NCBI Taxonomy" id="1979941"/>
    <lineage>
        <taxon>Eukaryota</taxon>
        <taxon>Metazoa</taxon>
        <taxon>Ecdysozoa</taxon>
        <taxon>Arthropoda</taxon>
        <taxon>Chelicerata</taxon>
        <taxon>Arachnida</taxon>
        <taxon>Acari</taxon>
        <taxon>Acariformes</taxon>
        <taxon>Sarcoptiformes</taxon>
        <taxon>Oribatida</taxon>
        <taxon>Brachypylina</taxon>
        <taxon>Oppioidea</taxon>
        <taxon>Oppiidae</taxon>
        <taxon>Medioppia</taxon>
    </lineage>
</organism>
<protein>
    <recommendedName>
        <fullName evidence="9">C2H2-type domain-containing protein</fullName>
    </recommendedName>
</protein>
<proteinExistence type="predicted"/>
<evidence type="ECO:0000313" key="10">
    <source>
        <dbReference type="EMBL" id="CAD7629734.1"/>
    </source>
</evidence>
<evidence type="ECO:0000256" key="6">
    <source>
        <dbReference type="ARBA" id="ARBA00023242"/>
    </source>
</evidence>
<feature type="domain" description="C2H2-type" evidence="9">
    <location>
        <begin position="379"/>
        <end position="407"/>
    </location>
</feature>
<dbReference type="Gene3D" id="3.30.160.60">
    <property type="entry name" value="Classic Zinc Finger"/>
    <property type="match status" value="4"/>
</dbReference>
<dbReference type="InterPro" id="IPR013087">
    <property type="entry name" value="Znf_C2H2_type"/>
</dbReference>
<dbReference type="Proteomes" id="UP000759131">
    <property type="component" value="Unassembled WGS sequence"/>
</dbReference>
<keyword evidence="5" id="KW-0862">Zinc</keyword>
<dbReference type="EMBL" id="OC861829">
    <property type="protein sequence ID" value="CAD7629734.1"/>
    <property type="molecule type" value="Genomic_DNA"/>
</dbReference>
<feature type="non-terminal residue" evidence="10">
    <location>
        <position position="633"/>
    </location>
</feature>
<gene>
    <name evidence="10" type="ORF">OSB1V03_LOCUS10149</name>
</gene>
<dbReference type="OrthoDB" id="9451254at2759"/>
<feature type="region of interest" description="Disordered" evidence="8">
    <location>
        <begin position="509"/>
        <end position="530"/>
    </location>
</feature>
<keyword evidence="11" id="KW-1185">Reference proteome</keyword>
<evidence type="ECO:0000256" key="5">
    <source>
        <dbReference type="ARBA" id="ARBA00022833"/>
    </source>
</evidence>
<feature type="domain" description="C2H2-type" evidence="9">
    <location>
        <begin position="592"/>
        <end position="620"/>
    </location>
</feature>
<feature type="domain" description="C2H2-type" evidence="9">
    <location>
        <begin position="409"/>
        <end position="436"/>
    </location>
</feature>
<feature type="compositionally biased region" description="Basic and acidic residues" evidence="8">
    <location>
        <begin position="248"/>
        <end position="261"/>
    </location>
</feature>
<dbReference type="SMART" id="SM00355">
    <property type="entry name" value="ZnF_C2H2"/>
    <property type="match status" value="5"/>
</dbReference>
<dbReference type="SUPFAM" id="SSF57667">
    <property type="entry name" value="beta-beta-alpha zinc fingers"/>
    <property type="match status" value="3"/>
</dbReference>
<dbReference type="PROSITE" id="PS50157">
    <property type="entry name" value="ZINC_FINGER_C2H2_2"/>
    <property type="match status" value="5"/>
</dbReference>
<name>A0A7R9Q375_9ACAR</name>
<keyword evidence="6" id="KW-0539">Nucleus</keyword>
<dbReference type="PROSITE" id="PS00028">
    <property type="entry name" value="ZINC_FINGER_C2H2_1"/>
    <property type="match status" value="4"/>
</dbReference>
<keyword evidence="4 7" id="KW-0863">Zinc-finger</keyword>
<evidence type="ECO:0000256" key="8">
    <source>
        <dbReference type="SAM" id="MobiDB-lite"/>
    </source>
</evidence>
<dbReference type="GO" id="GO:0000981">
    <property type="term" value="F:DNA-binding transcription factor activity, RNA polymerase II-specific"/>
    <property type="evidence" value="ECO:0007669"/>
    <property type="project" value="TreeGrafter"/>
</dbReference>